<keyword evidence="1" id="KW-0732">Signal</keyword>
<keyword evidence="3" id="KW-0812">Transmembrane</keyword>
<gene>
    <name evidence="5" type="ORF">AXF14_01175</name>
</gene>
<dbReference type="InterPro" id="IPR050570">
    <property type="entry name" value="Cell_wall_metabolism_enzyme"/>
</dbReference>
<proteinExistence type="predicted"/>
<feature type="compositionally biased region" description="Low complexity" evidence="2">
    <location>
        <begin position="52"/>
        <end position="68"/>
    </location>
</feature>
<dbReference type="STRING" id="111015.AXF14_01175"/>
<feature type="region of interest" description="Disordered" evidence="2">
    <location>
        <begin position="79"/>
        <end position="98"/>
    </location>
</feature>
<evidence type="ECO:0000256" key="2">
    <source>
        <dbReference type="SAM" id="MobiDB-lite"/>
    </source>
</evidence>
<dbReference type="AlphaFoldDB" id="A0A0X8JDC3"/>
<keyword evidence="6" id="KW-1185">Reference proteome</keyword>
<dbReference type="Gene3D" id="2.70.70.10">
    <property type="entry name" value="Glucose Permease (Domain IIA)"/>
    <property type="match status" value="1"/>
</dbReference>
<feature type="compositionally biased region" description="Basic and acidic residues" evidence="2">
    <location>
        <begin position="11"/>
        <end position="25"/>
    </location>
</feature>
<feature type="domain" description="M23ase beta-sheet core" evidence="4">
    <location>
        <begin position="261"/>
        <end position="358"/>
    </location>
</feature>
<dbReference type="InterPro" id="IPR011055">
    <property type="entry name" value="Dup_hybrid_motif"/>
</dbReference>
<feature type="transmembrane region" description="Helical" evidence="3">
    <location>
        <begin position="114"/>
        <end position="133"/>
    </location>
</feature>
<sequence>MSEQSPVPERPMTRRERRDAERAAERAAALAAAEQCPAESTAPAEQRASDDAVVAVPEEPSAPVVPDAPASVQAAVAERAAAGGGPTGSADPAEPQSAPGGIDSLLGARNALGVGARLAVLVVLAVVTIVAPLSTTVSALPGGGRADLASATSSAAATASSAPSALPSSVAAAVLGSDADVDDAGTDDSLSNVPDAATLARIREAYANASQTCAAQSSGASGDTAAFSGKPEVLMPMVAGTYTISSPYGYRIHPTLGVLKLHAGQDFSAAVGTPIHAAAAGTVVEAGMVDGTGTVTIEHTIDGKTWYTSYLHMFEDGIYVKKGDKVEAGQLIAGVGSTGRSTGPHLHFEVRTKNDAADESTVDPAQWLTDQHAAELSTDCS</sequence>
<dbReference type="PANTHER" id="PTHR21666:SF289">
    <property type="entry name" value="L-ALA--D-GLU ENDOPEPTIDASE"/>
    <property type="match status" value="1"/>
</dbReference>
<protein>
    <recommendedName>
        <fullName evidence="4">M23ase beta-sheet core domain-containing protein</fullName>
    </recommendedName>
</protein>
<dbReference type="PANTHER" id="PTHR21666">
    <property type="entry name" value="PEPTIDASE-RELATED"/>
    <property type="match status" value="1"/>
</dbReference>
<evidence type="ECO:0000256" key="3">
    <source>
        <dbReference type="SAM" id="Phobius"/>
    </source>
</evidence>
<dbReference type="InterPro" id="IPR016047">
    <property type="entry name" value="M23ase_b-sheet_dom"/>
</dbReference>
<keyword evidence="3" id="KW-1133">Transmembrane helix</keyword>
<dbReference type="Pfam" id="PF01551">
    <property type="entry name" value="Peptidase_M23"/>
    <property type="match status" value="1"/>
</dbReference>
<accession>A0A0X8JDC3</accession>
<reference evidence="6" key="1">
    <citation type="submission" date="2016-02" db="EMBL/GenBank/DDBJ databases">
        <authorList>
            <person name="Holder M.E."/>
            <person name="Ajami N.J."/>
            <person name="Petrosino J.F."/>
        </authorList>
    </citation>
    <scope>NUCLEOTIDE SEQUENCE [LARGE SCALE GENOMIC DNA]</scope>
    <source>
        <strain evidence="6">CCUG 36733</strain>
    </source>
</reference>
<evidence type="ECO:0000259" key="4">
    <source>
        <dbReference type="Pfam" id="PF01551"/>
    </source>
</evidence>
<dbReference type="Proteomes" id="UP000065220">
    <property type="component" value="Chromosome"/>
</dbReference>
<evidence type="ECO:0000313" key="6">
    <source>
        <dbReference type="Proteomes" id="UP000065220"/>
    </source>
</evidence>
<feature type="region of interest" description="Disordered" evidence="2">
    <location>
        <begin position="1"/>
        <end position="68"/>
    </location>
</feature>
<evidence type="ECO:0000256" key="1">
    <source>
        <dbReference type="ARBA" id="ARBA00022729"/>
    </source>
</evidence>
<dbReference type="CDD" id="cd12797">
    <property type="entry name" value="M23_peptidase"/>
    <property type="match status" value="1"/>
</dbReference>
<dbReference type="SUPFAM" id="SSF51261">
    <property type="entry name" value="Duplicated hybrid motif"/>
    <property type="match status" value="1"/>
</dbReference>
<keyword evidence="3" id="KW-0472">Membrane</keyword>
<dbReference type="KEGG" id="ard:AXF14_01175"/>
<evidence type="ECO:0000313" key="5">
    <source>
        <dbReference type="EMBL" id="AMD86462.1"/>
    </source>
</evidence>
<dbReference type="EMBL" id="CP014228">
    <property type="protein sequence ID" value="AMD86462.1"/>
    <property type="molecule type" value="Genomic_DNA"/>
</dbReference>
<dbReference type="RefSeq" id="WP_067939330.1">
    <property type="nucleotide sequence ID" value="NZ_CP014228.1"/>
</dbReference>
<dbReference type="GO" id="GO:0004222">
    <property type="term" value="F:metalloendopeptidase activity"/>
    <property type="evidence" value="ECO:0007669"/>
    <property type="project" value="TreeGrafter"/>
</dbReference>
<organism evidence="5 6">
    <name type="scientific">Actinomyces radicidentis</name>
    <dbReference type="NCBI Taxonomy" id="111015"/>
    <lineage>
        <taxon>Bacteria</taxon>
        <taxon>Bacillati</taxon>
        <taxon>Actinomycetota</taxon>
        <taxon>Actinomycetes</taxon>
        <taxon>Actinomycetales</taxon>
        <taxon>Actinomycetaceae</taxon>
        <taxon>Actinomyces</taxon>
    </lineage>
</organism>
<name>A0A0X8JDC3_ACTRD</name>